<comment type="catalytic activity">
    <reaction evidence="1">
        <text>D-mannonate = 2-dehydro-3-deoxy-D-gluconate + H2O</text>
        <dbReference type="Rhea" id="RHEA:20097"/>
        <dbReference type="ChEBI" id="CHEBI:15377"/>
        <dbReference type="ChEBI" id="CHEBI:17767"/>
        <dbReference type="ChEBI" id="CHEBI:57990"/>
        <dbReference type="EC" id="4.2.1.8"/>
    </reaction>
</comment>
<dbReference type="EMBL" id="FOSQ01000013">
    <property type="protein sequence ID" value="SFK98312.1"/>
    <property type="molecule type" value="Genomic_DNA"/>
</dbReference>
<keyword evidence="10" id="KW-0456">Lyase</keyword>
<dbReference type="UniPathway" id="UPA00246"/>
<evidence type="ECO:0000256" key="4">
    <source>
        <dbReference type="ARBA" id="ARBA00002713"/>
    </source>
</evidence>
<dbReference type="GO" id="GO:0030145">
    <property type="term" value="F:manganese ion binding"/>
    <property type="evidence" value="ECO:0007669"/>
    <property type="project" value="TreeGrafter"/>
</dbReference>
<organism evidence="11 12">
    <name type="scientific">Falsiroseomonas stagni DSM 19981</name>
    <dbReference type="NCBI Taxonomy" id="1123062"/>
    <lineage>
        <taxon>Bacteria</taxon>
        <taxon>Pseudomonadati</taxon>
        <taxon>Pseudomonadota</taxon>
        <taxon>Alphaproteobacteria</taxon>
        <taxon>Acetobacterales</taxon>
        <taxon>Roseomonadaceae</taxon>
        <taxon>Falsiroseomonas</taxon>
    </lineage>
</organism>
<dbReference type="InterPro" id="IPR036237">
    <property type="entry name" value="Xyl_isomerase-like_sf"/>
</dbReference>
<dbReference type="Pfam" id="PF03786">
    <property type="entry name" value="UxuA"/>
    <property type="match status" value="2"/>
</dbReference>
<dbReference type="AlphaFoldDB" id="A0A1I4DXK2"/>
<evidence type="ECO:0000256" key="9">
    <source>
        <dbReference type="ARBA" id="ARBA00023211"/>
    </source>
</evidence>
<gene>
    <name evidence="11" type="ORF">SAMN02745775_11324</name>
</gene>
<evidence type="ECO:0000256" key="8">
    <source>
        <dbReference type="ARBA" id="ARBA00023004"/>
    </source>
</evidence>
<dbReference type="GO" id="GO:0008198">
    <property type="term" value="F:ferrous iron binding"/>
    <property type="evidence" value="ECO:0007669"/>
    <property type="project" value="TreeGrafter"/>
</dbReference>
<evidence type="ECO:0000256" key="1">
    <source>
        <dbReference type="ARBA" id="ARBA00001794"/>
    </source>
</evidence>
<dbReference type="SUPFAM" id="SSF51658">
    <property type="entry name" value="Xylose isomerase-like"/>
    <property type="match status" value="1"/>
</dbReference>
<comment type="similarity">
    <text evidence="6">Belongs to the mannonate dehydratase family.</text>
</comment>
<evidence type="ECO:0000256" key="7">
    <source>
        <dbReference type="ARBA" id="ARBA00012927"/>
    </source>
</evidence>
<dbReference type="PANTHER" id="PTHR30387:SF2">
    <property type="entry name" value="MANNONATE DEHYDRATASE"/>
    <property type="match status" value="1"/>
</dbReference>
<dbReference type="InterPro" id="IPR004628">
    <property type="entry name" value="Man_deHydtase"/>
</dbReference>
<reference evidence="11 12" key="1">
    <citation type="submission" date="2016-10" db="EMBL/GenBank/DDBJ databases">
        <authorList>
            <person name="de Groot N.N."/>
        </authorList>
    </citation>
    <scope>NUCLEOTIDE SEQUENCE [LARGE SCALE GENOMIC DNA]</scope>
    <source>
        <strain evidence="11 12">DSM 19981</strain>
    </source>
</reference>
<comment type="cofactor">
    <cofactor evidence="2">
        <name>Mn(2+)</name>
        <dbReference type="ChEBI" id="CHEBI:29035"/>
    </cofactor>
</comment>
<evidence type="ECO:0000256" key="3">
    <source>
        <dbReference type="ARBA" id="ARBA00001954"/>
    </source>
</evidence>
<dbReference type="OrthoDB" id="9780250at2"/>
<accession>A0A1I4DXK2</accession>
<protein>
    <recommendedName>
        <fullName evidence="7">mannonate dehydratase</fullName>
        <ecNumber evidence="7">4.2.1.8</ecNumber>
    </recommendedName>
</protein>
<evidence type="ECO:0000256" key="10">
    <source>
        <dbReference type="ARBA" id="ARBA00023239"/>
    </source>
</evidence>
<evidence type="ECO:0000256" key="6">
    <source>
        <dbReference type="ARBA" id="ARBA00007389"/>
    </source>
</evidence>
<comment type="cofactor">
    <cofactor evidence="3">
        <name>Fe(2+)</name>
        <dbReference type="ChEBI" id="CHEBI:29033"/>
    </cofactor>
</comment>
<evidence type="ECO:0000256" key="5">
    <source>
        <dbReference type="ARBA" id="ARBA00004892"/>
    </source>
</evidence>
<dbReference type="GO" id="GO:0008927">
    <property type="term" value="F:mannonate dehydratase activity"/>
    <property type="evidence" value="ECO:0007669"/>
    <property type="project" value="UniProtKB-EC"/>
</dbReference>
<dbReference type="Proteomes" id="UP000199473">
    <property type="component" value="Unassembled WGS sequence"/>
</dbReference>
<evidence type="ECO:0000313" key="12">
    <source>
        <dbReference type="Proteomes" id="UP000199473"/>
    </source>
</evidence>
<name>A0A1I4DXK2_9PROT</name>
<dbReference type="RefSeq" id="WP_092962461.1">
    <property type="nucleotide sequence ID" value="NZ_FOSQ01000013.1"/>
</dbReference>
<dbReference type="EC" id="4.2.1.8" evidence="7"/>
<comment type="pathway">
    <text evidence="5">Carbohydrate metabolism; pentose and glucuronate interconversion.</text>
</comment>
<sequence>MELTMLLPPHPNRSWRLARQMGITAAISKCAPELTGDAAPWQPGVLARVRDRFADAGMRLIGLEGDQFDLSRVKLGLPGADQDVARYCAMVEEAGRLGIGLICQNFMATGWNRTEAAAPGRGGAHVSRFRLADAGVLPDAVDRTVTAAAMWRNLAAFLTAVVPVAERAGVTIGLHPDDPPVPMLRNVARVLISAADLERACAIAPSPALGITFCQGTLAVAGEDLPALVARWGRLIRFIHVRDLRGTAEAFEETFPDEGITDMPALFRAYAAAGLDVPIRPDHAPSMEGDAPGSLPTPAQAMTAGYEPTGMVFTVGWMRGLMRATCLG</sequence>
<evidence type="ECO:0000256" key="2">
    <source>
        <dbReference type="ARBA" id="ARBA00001936"/>
    </source>
</evidence>
<comment type="function">
    <text evidence="4">Catalyzes the dehydration of D-mannonate.</text>
</comment>
<proteinExistence type="inferred from homology"/>
<dbReference type="GO" id="GO:0042840">
    <property type="term" value="P:D-glucuronate catabolic process"/>
    <property type="evidence" value="ECO:0007669"/>
    <property type="project" value="TreeGrafter"/>
</dbReference>
<dbReference type="PANTHER" id="PTHR30387">
    <property type="entry name" value="MANNONATE DEHYDRATASE"/>
    <property type="match status" value="1"/>
</dbReference>
<evidence type="ECO:0000313" key="11">
    <source>
        <dbReference type="EMBL" id="SFK98312.1"/>
    </source>
</evidence>
<dbReference type="Gene3D" id="3.20.20.150">
    <property type="entry name" value="Divalent-metal-dependent TIM barrel enzymes"/>
    <property type="match status" value="1"/>
</dbReference>
<keyword evidence="12" id="KW-1185">Reference proteome</keyword>
<dbReference type="STRING" id="1123062.SAMN02745775_11324"/>
<keyword evidence="9" id="KW-0464">Manganese</keyword>
<keyword evidence="8" id="KW-0408">Iron</keyword>